<dbReference type="Gene3D" id="3.30.230.10">
    <property type="match status" value="1"/>
</dbReference>
<dbReference type="InterPro" id="IPR001208">
    <property type="entry name" value="MCM_dom"/>
</dbReference>
<gene>
    <name evidence="5" type="ORF">E4656_16695</name>
</gene>
<dbReference type="RefSeq" id="WP_135484449.1">
    <property type="nucleotide sequence ID" value="NZ_SRMF01000009.1"/>
</dbReference>
<dbReference type="OrthoDB" id="9813147at2"/>
<evidence type="ECO:0000313" key="5">
    <source>
        <dbReference type="EMBL" id="TGG91357.1"/>
    </source>
</evidence>
<evidence type="ECO:0000256" key="1">
    <source>
        <dbReference type="ARBA" id="ARBA00006354"/>
    </source>
</evidence>
<sequence>MGLATLRTRAVIGVEAPLIQVEVHLAGGLPNMTIVGMAETAVKESRDRVRSALINSQFEFPASRITVNLAPADLPKGGGRYDLAIALGILVASGQIPAESIRATEVMGELSLSGELRPVHGALPAAMAAREAGHELLLPAANAEELALLPDCTAIAADHLLTLCGHLRGQAPLSPVVCARPDNPQPLPDMADIRGQPQARRALEVAAAGGHNLLFFGPPGTGKTLLASRLPGILPGLTDAQALEVAAIQSISGQPVRWGERPFRSPHHTCSGVALVGGGSVPRPGEITLAHNGVLFLDELTEFQRATLDVLREPLESGEIHIARAARQTRFPARFQLVAAMNPTPGGYHASDPRSQQYSPEQLRRYLNRLSGPFLDRLDLYVEVPAVPPEVLQTRRQSEASATIRQRVQAAWDRQQARQGCQNRDLGSAQLGELDMTAPAERQLLIELSERLGLSARAQHRIERVALTLADLAGTPTIERAHIMEALNLRQLDRLGIG</sequence>
<dbReference type="Pfam" id="PF01078">
    <property type="entry name" value="Mg_chelatase"/>
    <property type="match status" value="1"/>
</dbReference>
<dbReference type="GO" id="GO:0008233">
    <property type="term" value="F:peptidase activity"/>
    <property type="evidence" value="ECO:0007669"/>
    <property type="project" value="UniProtKB-KW"/>
</dbReference>
<proteinExistence type="inferred from homology"/>
<dbReference type="NCBIfam" id="TIGR00368">
    <property type="entry name" value="YifB family Mg chelatase-like AAA ATPase"/>
    <property type="match status" value="1"/>
</dbReference>
<dbReference type="PANTHER" id="PTHR32039">
    <property type="entry name" value="MAGNESIUM-CHELATASE SUBUNIT CHLI"/>
    <property type="match status" value="1"/>
</dbReference>
<dbReference type="InterPro" id="IPR000523">
    <property type="entry name" value="Mg_chelatse_chII-like_cat_dom"/>
</dbReference>
<dbReference type="InterPro" id="IPR014721">
    <property type="entry name" value="Ribsml_uS5_D2-typ_fold_subgr"/>
</dbReference>
<reference evidence="5 6" key="1">
    <citation type="submission" date="2019-04" db="EMBL/GenBank/DDBJ databases">
        <title>Natronospirillum operosus gen. nov., sp. nov., a haloalkaliphilic satellite isolated from decaying biomass of laboratory culture of cyanobacterium Geitlerinema sp. and proposal of Natronospirillaceae fam. nov. and Saccharospirillaceae fam. nov.</title>
        <authorList>
            <person name="Kevbrin V."/>
            <person name="Boltyanskaya Y."/>
            <person name="Koziaeva V."/>
            <person name="Grouzdev D.S."/>
            <person name="Park M."/>
            <person name="Cho J."/>
        </authorList>
    </citation>
    <scope>NUCLEOTIDE SEQUENCE [LARGE SCALE GENOMIC DNA]</scope>
    <source>
        <strain evidence="5 6">G-116</strain>
    </source>
</reference>
<name>A0A4Z0WA59_9GAMM</name>
<dbReference type="EMBL" id="SRMF01000009">
    <property type="protein sequence ID" value="TGG91357.1"/>
    <property type="molecule type" value="Genomic_DNA"/>
</dbReference>
<keyword evidence="5" id="KW-0645">Protease</keyword>
<dbReference type="AlphaFoldDB" id="A0A4Z0WA59"/>
<dbReference type="GO" id="GO:0005524">
    <property type="term" value="F:ATP binding"/>
    <property type="evidence" value="ECO:0007669"/>
    <property type="project" value="UniProtKB-KW"/>
</dbReference>
<dbReference type="SUPFAM" id="SSF54211">
    <property type="entry name" value="Ribosomal protein S5 domain 2-like"/>
    <property type="match status" value="1"/>
</dbReference>
<dbReference type="PANTHER" id="PTHR32039:SF7">
    <property type="entry name" value="COMPETENCE PROTEIN COMM"/>
    <property type="match status" value="1"/>
</dbReference>
<evidence type="ECO:0000256" key="3">
    <source>
        <dbReference type="ARBA" id="ARBA00022840"/>
    </source>
</evidence>
<dbReference type="InterPro" id="IPR003593">
    <property type="entry name" value="AAA+_ATPase"/>
</dbReference>
<dbReference type="Pfam" id="PF13541">
    <property type="entry name" value="ChlI"/>
    <property type="match status" value="1"/>
</dbReference>
<accession>A0A4Z0WA59</accession>
<keyword evidence="5" id="KW-0378">Hydrolase</keyword>
<dbReference type="Pfam" id="PF13335">
    <property type="entry name" value="Mg_chelatase_C"/>
    <property type="match status" value="1"/>
</dbReference>
<evidence type="ECO:0000256" key="2">
    <source>
        <dbReference type="ARBA" id="ARBA00022741"/>
    </source>
</evidence>
<dbReference type="Gene3D" id="3.40.50.300">
    <property type="entry name" value="P-loop containing nucleotide triphosphate hydrolases"/>
    <property type="match status" value="1"/>
</dbReference>
<organism evidence="5 6">
    <name type="scientific">Natronospirillum operosum</name>
    <dbReference type="NCBI Taxonomy" id="2759953"/>
    <lineage>
        <taxon>Bacteria</taxon>
        <taxon>Pseudomonadati</taxon>
        <taxon>Pseudomonadota</taxon>
        <taxon>Gammaproteobacteria</taxon>
        <taxon>Oceanospirillales</taxon>
        <taxon>Natronospirillaceae</taxon>
        <taxon>Natronospirillum</taxon>
    </lineage>
</organism>
<comment type="similarity">
    <text evidence="1">Belongs to the Mg-chelatase subunits D/I family. ComM subfamily.</text>
</comment>
<evidence type="ECO:0000313" key="6">
    <source>
        <dbReference type="Proteomes" id="UP000297475"/>
    </source>
</evidence>
<dbReference type="InterPro" id="IPR025158">
    <property type="entry name" value="Mg_chelat-rel_C"/>
</dbReference>
<dbReference type="NCBIfam" id="NF007365">
    <property type="entry name" value="PRK09862.1"/>
    <property type="match status" value="1"/>
</dbReference>
<dbReference type="InterPro" id="IPR027417">
    <property type="entry name" value="P-loop_NTPase"/>
</dbReference>
<evidence type="ECO:0000259" key="4">
    <source>
        <dbReference type="PROSITE" id="PS50051"/>
    </source>
</evidence>
<keyword evidence="3" id="KW-0067">ATP-binding</keyword>
<dbReference type="InterPro" id="IPR020568">
    <property type="entry name" value="Ribosomal_Su5_D2-typ_SF"/>
</dbReference>
<dbReference type="GO" id="GO:0003677">
    <property type="term" value="F:DNA binding"/>
    <property type="evidence" value="ECO:0007669"/>
    <property type="project" value="InterPro"/>
</dbReference>
<dbReference type="PRINTS" id="PR01657">
    <property type="entry name" value="MCMFAMILY"/>
</dbReference>
<feature type="domain" description="MCM C-terminal AAA(+) ATPase" evidence="4">
    <location>
        <begin position="285"/>
        <end position="384"/>
    </location>
</feature>
<keyword evidence="6" id="KW-1185">Reference proteome</keyword>
<dbReference type="SMART" id="SM00382">
    <property type="entry name" value="AAA"/>
    <property type="match status" value="1"/>
</dbReference>
<keyword evidence="2" id="KW-0547">Nucleotide-binding</keyword>
<dbReference type="PROSITE" id="PS50051">
    <property type="entry name" value="MCM_2"/>
    <property type="match status" value="1"/>
</dbReference>
<protein>
    <submittedName>
        <fullName evidence="5">ATP-dependent protease</fullName>
    </submittedName>
</protein>
<dbReference type="SUPFAM" id="SSF52540">
    <property type="entry name" value="P-loop containing nucleoside triphosphate hydrolases"/>
    <property type="match status" value="1"/>
</dbReference>
<dbReference type="InterPro" id="IPR045006">
    <property type="entry name" value="CHLI-like"/>
</dbReference>
<dbReference type="InterPro" id="IPR004482">
    <property type="entry name" value="Mg_chelat-rel"/>
</dbReference>
<comment type="caution">
    <text evidence="5">The sequence shown here is derived from an EMBL/GenBank/DDBJ whole genome shotgun (WGS) entry which is preliminary data.</text>
</comment>
<dbReference type="GO" id="GO:0006508">
    <property type="term" value="P:proteolysis"/>
    <property type="evidence" value="ECO:0007669"/>
    <property type="project" value="UniProtKB-KW"/>
</dbReference>
<dbReference type="Proteomes" id="UP000297475">
    <property type="component" value="Unassembled WGS sequence"/>
</dbReference>